<evidence type="ECO:0000313" key="2">
    <source>
        <dbReference type="Proteomes" id="UP001281761"/>
    </source>
</evidence>
<comment type="caution">
    <text evidence="1">The sequence shown here is derived from an EMBL/GenBank/DDBJ whole genome shotgun (WGS) entry which is preliminary data.</text>
</comment>
<gene>
    <name evidence="1" type="ORF">BLNAU_20879</name>
</gene>
<keyword evidence="2" id="KW-1185">Reference proteome</keyword>
<name>A0ABQ9WXH0_9EUKA</name>
<proteinExistence type="predicted"/>
<dbReference type="Proteomes" id="UP001281761">
    <property type="component" value="Unassembled WGS sequence"/>
</dbReference>
<sequence>MTIKPRVIQMRAGTLLSQLSPDSERTFVPECEPFLSFGLYSRLSFENKSTIYRSLVALVEVEYPFDLELQDRAVQFLKILEPFCDREYTTKLVTDLVHSSDGSPSGFVGSILTLLSTPHSTMVAAALSFLYKTTISHGQKFTGTLLMTGIHWVETESTL</sequence>
<dbReference type="EMBL" id="JARBJD010000309">
    <property type="protein sequence ID" value="KAK2944210.1"/>
    <property type="molecule type" value="Genomic_DNA"/>
</dbReference>
<evidence type="ECO:0000313" key="1">
    <source>
        <dbReference type="EMBL" id="KAK2944210.1"/>
    </source>
</evidence>
<accession>A0ABQ9WXH0</accession>
<organism evidence="1 2">
    <name type="scientific">Blattamonas nauphoetae</name>
    <dbReference type="NCBI Taxonomy" id="2049346"/>
    <lineage>
        <taxon>Eukaryota</taxon>
        <taxon>Metamonada</taxon>
        <taxon>Preaxostyla</taxon>
        <taxon>Oxymonadida</taxon>
        <taxon>Blattamonas</taxon>
    </lineage>
</organism>
<protein>
    <submittedName>
        <fullName evidence="1">Uncharacterized protein</fullName>
    </submittedName>
</protein>
<reference evidence="1 2" key="1">
    <citation type="journal article" date="2022" name="bioRxiv">
        <title>Genomics of Preaxostyla Flagellates Illuminates Evolutionary Transitions and the Path Towards Mitochondrial Loss.</title>
        <authorList>
            <person name="Novak L.V.F."/>
            <person name="Treitli S.C."/>
            <person name="Pyrih J."/>
            <person name="Halakuc P."/>
            <person name="Pipaliya S.V."/>
            <person name="Vacek V."/>
            <person name="Brzon O."/>
            <person name="Soukal P."/>
            <person name="Eme L."/>
            <person name="Dacks J.B."/>
            <person name="Karnkowska A."/>
            <person name="Elias M."/>
            <person name="Hampl V."/>
        </authorList>
    </citation>
    <scope>NUCLEOTIDE SEQUENCE [LARGE SCALE GENOMIC DNA]</scope>
    <source>
        <strain evidence="1">NAU3</strain>
        <tissue evidence="1">Gut</tissue>
    </source>
</reference>